<name>A0A9P3G8M0_9APHY</name>
<evidence type="ECO:0000313" key="2">
    <source>
        <dbReference type="Proteomes" id="UP000703269"/>
    </source>
</evidence>
<evidence type="ECO:0000313" key="1">
    <source>
        <dbReference type="EMBL" id="GJE91282.1"/>
    </source>
</evidence>
<reference evidence="1 2" key="1">
    <citation type="submission" date="2021-08" db="EMBL/GenBank/DDBJ databases">
        <title>Draft Genome Sequence of Phanerochaete sordida strain YK-624.</title>
        <authorList>
            <person name="Mori T."/>
            <person name="Dohra H."/>
            <person name="Suzuki T."/>
            <person name="Kawagishi H."/>
            <person name="Hirai H."/>
        </authorList>
    </citation>
    <scope>NUCLEOTIDE SEQUENCE [LARGE SCALE GENOMIC DNA]</scope>
    <source>
        <strain evidence="1 2">YK-624</strain>
    </source>
</reference>
<dbReference type="EMBL" id="BPQB01000020">
    <property type="protein sequence ID" value="GJE91282.1"/>
    <property type="molecule type" value="Genomic_DNA"/>
</dbReference>
<organism evidence="1 2">
    <name type="scientific">Phanerochaete sordida</name>
    <dbReference type="NCBI Taxonomy" id="48140"/>
    <lineage>
        <taxon>Eukaryota</taxon>
        <taxon>Fungi</taxon>
        <taxon>Dikarya</taxon>
        <taxon>Basidiomycota</taxon>
        <taxon>Agaricomycotina</taxon>
        <taxon>Agaricomycetes</taxon>
        <taxon>Polyporales</taxon>
        <taxon>Phanerochaetaceae</taxon>
        <taxon>Phanerochaete</taxon>
    </lineage>
</organism>
<keyword evidence="2" id="KW-1185">Reference proteome</keyword>
<accession>A0A9P3G8M0</accession>
<proteinExistence type="predicted"/>
<dbReference type="AlphaFoldDB" id="A0A9P3G8M0"/>
<dbReference type="Proteomes" id="UP000703269">
    <property type="component" value="Unassembled WGS sequence"/>
</dbReference>
<protein>
    <submittedName>
        <fullName evidence="1">Uncharacterized protein</fullName>
    </submittedName>
</protein>
<sequence length="66" mass="7610">MNYRAQLRLHNCSRRGWHHRANSTYSLQRGAAALPYSARVTMMHLYIVKIMHIAARAKVSLDCGRV</sequence>
<gene>
    <name evidence="1" type="ORF">PsYK624_074310</name>
</gene>
<comment type="caution">
    <text evidence="1">The sequence shown here is derived from an EMBL/GenBank/DDBJ whole genome shotgun (WGS) entry which is preliminary data.</text>
</comment>